<comment type="caution">
    <text evidence="1">The sequence shown here is derived from an EMBL/GenBank/DDBJ whole genome shotgun (WGS) entry which is preliminary data.</text>
</comment>
<accession>A0ABW9QYD9</accession>
<dbReference type="Proteomes" id="UP000437736">
    <property type="component" value="Unassembled WGS sequence"/>
</dbReference>
<keyword evidence="2" id="KW-1185">Reference proteome</keyword>
<evidence type="ECO:0000313" key="2">
    <source>
        <dbReference type="Proteomes" id="UP000437736"/>
    </source>
</evidence>
<feature type="non-terminal residue" evidence="1">
    <location>
        <position position="54"/>
    </location>
</feature>
<gene>
    <name evidence="1" type="ORF">GHK86_19465</name>
</gene>
<reference evidence="1 2" key="1">
    <citation type="submission" date="2019-11" db="EMBL/GenBank/DDBJ databases">
        <title>Acidiferrimicrobium australis gen. nov., sp. nov., an acidophilic and obligately heterotrophic, member of the Actinobacteria that catalyses dissimilatory oxido- reduction of iron isolated from metal-rich acidic water in Chile.</title>
        <authorList>
            <person name="Gonzalez D."/>
            <person name="Huber K."/>
            <person name="Hedrich S."/>
            <person name="Rojas-Villalobos C."/>
            <person name="Quatrini R."/>
            <person name="Dinamarca M.A."/>
            <person name="Schwarz A."/>
            <person name="Canales C."/>
            <person name="Nancucheo I."/>
        </authorList>
    </citation>
    <scope>NUCLEOTIDE SEQUENCE [LARGE SCALE GENOMIC DNA]</scope>
    <source>
        <strain evidence="1 2">USS-CCA1</strain>
    </source>
</reference>
<dbReference type="EMBL" id="WJHE01001280">
    <property type="protein sequence ID" value="MST34892.1"/>
    <property type="molecule type" value="Genomic_DNA"/>
</dbReference>
<proteinExistence type="predicted"/>
<organism evidence="1 2">
    <name type="scientific">Acidiferrimicrobium australe</name>
    <dbReference type="NCBI Taxonomy" id="2664430"/>
    <lineage>
        <taxon>Bacteria</taxon>
        <taxon>Bacillati</taxon>
        <taxon>Actinomycetota</taxon>
        <taxon>Acidimicrobiia</taxon>
        <taxon>Acidimicrobiales</taxon>
        <taxon>Acidimicrobiaceae</taxon>
        <taxon>Acidiferrimicrobium</taxon>
    </lineage>
</organism>
<sequence>MRTSSTGSCEAAELAADAVVVEVDRPGAAVAGGAVVEGVAVWSVVAGAVVGAEV</sequence>
<name>A0ABW9QYD9_9ACTN</name>
<evidence type="ECO:0000313" key="1">
    <source>
        <dbReference type="EMBL" id="MST34892.1"/>
    </source>
</evidence>
<protein>
    <submittedName>
        <fullName evidence="1">Uncharacterized protein</fullName>
    </submittedName>
</protein>